<feature type="region of interest" description="Disordered" evidence="1">
    <location>
        <begin position="73"/>
        <end position="99"/>
    </location>
</feature>
<evidence type="ECO:0000256" key="2">
    <source>
        <dbReference type="SAM" id="SignalP"/>
    </source>
</evidence>
<reference evidence="3" key="1">
    <citation type="submission" date="2016-01" db="EMBL/GenBank/DDBJ databases">
        <authorList>
            <person name="Peeters C."/>
        </authorList>
    </citation>
    <scope>NUCLEOTIDE SEQUENCE [LARGE SCALE GENOMIC DNA]</scope>
    <source>
        <strain evidence="3">LMG 22940</strain>
    </source>
</reference>
<evidence type="ECO:0000256" key="1">
    <source>
        <dbReference type="SAM" id="MobiDB-lite"/>
    </source>
</evidence>
<proteinExistence type="predicted"/>
<dbReference type="RefSeq" id="WP_087649153.1">
    <property type="nucleotide sequence ID" value="NZ_FCON02000161.1"/>
</dbReference>
<name>A0A158KV55_9BURK</name>
<dbReference type="InterPro" id="IPR025421">
    <property type="entry name" value="DUF4148"/>
</dbReference>
<sequence>MKALMHVAAVALAVSPILALAQSDQNQPVTRAEVRSELIQLEKAGYDPSTRDPYYPNNLQAAEARVQAGDVAAKPGMTSYGPSVEGTSGSGATAPSSSQ</sequence>
<dbReference type="OrthoDB" id="9111896at2"/>
<keyword evidence="2" id="KW-0732">Signal</keyword>
<protein>
    <submittedName>
        <fullName evidence="3">Purine nucleoside phosphorylase</fullName>
    </submittedName>
</protein>
<keyword evidence="4" id="KW-1185">Reference proteome</keyword>
<dbReference type="AlphaFoldDB" id="A0A158KV55"/>
<dbReference type="Proteomes" id="UP000054770">
    <property type="component" value="Unassembled WGS sequence"/>
</dbReference>
<comment type="caution">
    <text evidence="3">The sequence shown here is derived from an EMBL/GenBank/DDBJ whole genome shotgun (WGS) entry which is preliminary data.</text>
</comment>
<organism evidence="3 4">
    <name type="scientific">Caballeronia choica</name>
    <dbReference type="NCBI Taxonomy" id="326476"/>
    <lineage>
        <taxon>Bacteria</taxon>
        <taxon>Pseudomonadati</taxon>
        <taxon>Pseudomonadota</taxon>
        <taxon>Betaproteobacteria</taxon>
        <taxon>Burkholderiales</taxon>
        <taxon>Burkholderiaceae</taxon>
        <taxon>Caballeronia</taxon>
    </lineage>
</organism>
<feature type="chain" id="PRO_5011113474" evidence="2">
    <location>
        <begin position="22"/>
        <end position="99"/>
    </location>
</feature>
<evidence type="ECO:0000313" key="3">
    <source>
        <dbReference type="EMBL" id="SAL84490.1"/>
    </source>
</evidence>
<feature type="compositionally biased region" description="Low complexity" evidence="1">
    <location>
        <begin position="86"/>
        <end position="99"/>
    </location>
</feature>
<evidence type="ECO:0000313" key="4">
    <source>
        <dbReference type="Proteomes" id="UP000054770"/>
    </source>
</evidence>
<dbReference type="EMBL" id="FCON02000161">
    <property type="protein sequence ID" value="SAL84490.1"/>
    <property type="molecule type" value="Genomic_DNA"/>
</dbReference>
<dbReference type="Pfam" id="PF13663">
    <property type="entry name" value="DUF4148"/>
    <property type="match status" value="1"/>
</dbReference>
<feature type="signal peptide" evidence="2">
    <location>
        <begin position="1"/>
        <end position="21"/>
    </location>
</feature>
<gene>
    <name evidence="3" type="ORF">AWB68_07324</name>
</gene>
<accession>A0A158KV55</accession>